<sequence>MSAAKALRPNREALGLFRQHGDPQSTTPEPRPRQQAFERASAGLLLSGIALRAAKTSLFMGEGNAAVCPEGQTPAGRLHYPLRKARTEGGLGGSQMRRLTPE</sequence>
<name>M2MD86_BAUPA</name>
<dbReference type="EMBL" id="KB445558">
    <property type="protein sequence ID" value="EMC94481.1"/>
    <property type="molecule type" value="Genomic_DNA"/>
</dbReference>
<protein>
    <submittedName>
        <fullName evidence="2">Uncharacterized protein</fullName>
    </submittedName>
</protein>
<proteinExistence type="predicted"/>
<gene>
    <name evidence="2" type="ORF">BAUCODRAFT_124100</name>
</gene>
<evidence type="ECO:0000313" key="3">
    <source>
        <dbReference type="Proteomes" id="UP000011761"/>
    </source>
</evidence>
<evidence type="ECO:0000256" key="1">
    <source>
        <dbReference type="SAM" id="MobiDB-lite"/>
    </source>
</evidence>
<dbReference type="Proteomes" id="UP000011761">
    <property type="component" value="Unassembled WGS sequence"/>
</dbReference>
<dbReference type="KEGG" id="bcom:BAUCODRAFT_124100"/>
<dbReference type="GeneID" id="19107852"/>
<feature type="region of interest" description="Disordered" evidence="1">
    <location>
        <begin position="1"/>
        <end position="39"/>
    </location>
</feature>
<reference evidence="2 3" key="1">
    <citation type="journal article" date="2012" name="PLoS Pathog.">
        <title>Diverse lifestyles and strategies of plant pathogenesis encoded in the genomes of eighteen Dothideomycetes fungi.</title>
        <authorList>
            <person name="Ohm R.A."/>
            <person name="Feau N."/>
            <person name="Henrissat B."/>
            <person name="Schoch C.L."/>
            <person name="Horwitz B.A."/>
            <person name="Barry K.W."/>
            <person name="Condon B.J."/>
            <person name="Copeland A.C."/>
            <person name="Dhillon B."/>
            <person name="Glaser F."/>
            <person name="Hesse C.N."/>
            <person name="Kosti I."/>
            <person name="LaButti K."/>
            <person name="Lindquist E.A."/>
            <person name="Lucas S."/>
            <person name="Salamov A.A."/>
            <person name="Bradshaw R.E."/>
            <person name="Ciuffetti L."/>
            <person name="Hamelin R.C."/>
            <person name="Kema G.H.J."/>
            <person name="Lawrence C."/>
            <person name="Scott J.A."/>
            <person name="Spatafora J.W."/>
            <person name="Turgeon B.G."/>
            <person name="de Wit P.J.G.M."/>
            <person name="Zhong S."/>
            <person name="Goodwin S.B."/>
            <person name="Grigoriev I.V."/>
        </authorList>
    </citation>
    <scope>NUCLEOTIDE SEQUENCE [LARGE SCALE GENOMIC DNA]</scope>
    <source>
        <strain evidence="2 3">UAMH 10762</strain>
    </source>
</reference>
<evidence type="ECO:0000313" key="2">
    <source>
        <dbReference type="EMBL" id="EMC94481.1"/>
    </source>
</evidence>
<accession>M2MD86</accession>
<dbReference type="HOGENOM" id="CLU_2276964_0_0_1"/>
<keyword evidence="3" id="KW-1185">Reference proteome</keyword>
<organism evidence="2 3">
    <name type="scientific">Baudoinia panamericana (strain UAMH 10762)</name>
    <name type="common">Angels' share fungus</name>
    <name type="synonym">Baudoinia compniacensis (strain UAMH 10762)</name>
    <dbReference type="NCBI Taxonomy" id="717646"/>
    <lineage>
        <taxon>Eukaryota</taxon>
        <taxon>Fungi</taxon>
        <taxon>Dikarya</taxon>
        <taxon>Ascomycota</taxon>
        <taxon>Pezizomycotina</taxon>
        <taxon>Dothideomycetes</taxon>
        <taxon>Dothideomycetidae</taxon>
        <taxon>Mycosphaerellales</taxon>
        <taxon>Teratosphaeriaceae</taxon>
        <taxon>Baudoinia</taxon>
    </lineage>
</organism>
<dbReference type="AlphaFoldDB" id="M2MD86"/>
<dbReference type="RefSeq" id="XP_007678335.1">
    <property type="nucleotide sequence ID" value="XM_007680145.1"/>
</dbReference>